<evidence type="ECO:0000259" key="3">
    <source>
        <dbReference type="PROSITE" id="PS50943"/>
    </source>
</evidence>
<dbReference type="Gene3D" id="1.10.260.40">
    <property type="entry name" value="lambda repressor-like DNA-binding domains"/>
    <property type="match status" value="1"/>
</dbReference>
<dbReference type="Proteomes" id="UP000315730">
    <property type="component" value="Unassembled WGS sequence"/>
</dbReference>
<dbReference type="InterPro" id="IPR050807">
    <property type="entry name" value="TransReg_Diox_bact_type"/>
</dbReference>
<dbReference type="GO" id="GO:0005829">
    <property type="term" value="C:cytosol"/>
    <property type="evidence" value="ECO:0007669"/>
    <property type="project" value="TreeGrafter"/>
</dbReference>
<feature type="domain" description="HTH cro/C1-type" evidence="3">
    <location>
        <begin position="75"/>
        <end position="129"/>
    </location>
</feature>
<feature type="compositionally biased region" description="Low complexity" evidence="2">
    <location>
        <begin position="15"/>
        <end position="51"/>
    </location>
</feature>
<sequence length="546" mass="60091">MTPDTEPRRRRRTADAAPTSTGNAAAARAGRVTPPATPRTGRTGAPGVRAASSSPEVPPEEAGDPTDPIVLGRRIRYRRKRMRITLEELARTAGMAPSALSLIENGKREPKLSALSAIAGALDMGVEQLLGSKAPSRRMELEIQVERVQRGTMYAALGLPTVRVGPGMSTETLEALAALQQQLGHRLEEQAATPEEARRANTQLRARMQGVNNYFERIETMAAELLAAIQHTGGPLSEHHVSRLVEHVGFEIHQVPDLPHSTRSVTDLRNRRFYLPSSSGAGSPWSVLLQAVGHYLLEHRRPANYGEFLEQRVETNYFAAAMMIPEASAVELLGRAKSQRELSVDDLRDAFAVSHETAAHRMTNLMTQHFEIPTHFEKVHSSGIIHKAWQNDGLQFPTDHSGAVEGQRACRFFSARQAFSGTNRLLSHYQYTDTPHGTFWCSARVEGSEHGEFSISFGVPYEHVKWFRGRATSYRRTSTCPDPACCQQPSPALAELWDGQAWPSARPATHMLAAMPAGAFPGVDETEVFRFLQRHAPTVELGGDLA</sequence>
<proteinExistence type="predicted"/>
<dbReference type="AlphaFoldDB" id="A0A4Y4CZ64"/>
<protein>
    <recommendedName>
        <fullName evidence="3">HTH cro/C1-type domain-containing protein</fullName>
    </recommendedName>
</protein>
<keyword evidence="5" id="KW-1185">Reference proteome</keyword>
<organism evidence="4 5">
    <name type="scientific">Kocuria varians</name>
    <name type="common">Micrococcus varians</name>
    <dbReference type="NCBI Taxonomy" id="1272"/>
    <lineage>
        <taxon>Bacteria</taxon>
        <taxon>Bacillati</taxon>
        <taxon>Actinomycetota</taxon>
        <taxon>Actinomycetes</taxon>
        <taxon>Micrococcales</taxon>
        <taxon>Micrococcaceae</taxon>
        <taxon>Kocuria</taxon>
    </lineage>
</organism>
<dbReference type="SMART" id="SM00530">
    <property type="entry name" value="HTH_XRE"/>
    <property type="match status" value="1"/>
</dbReference>
<dbReference type="InterPro" id="IPR010982">
    <property type="entry name" value="Lambda_DNA-bd_dom_sf"/>
</dbReference>
<dbReference type="GO" id="GO:0003700">
    <property type="term" value="F:DNA-binding transcription factor activity"/>
    <property type="evidence" value="ECO:0007669"/>
    <property type="project" value="TreeGrafter"/>
</dbReference>
<comment type="caution">
    <text evidence="4">The sequence shown here is derived from an EMBL/GenBank/DDBJ whole genome shotgun (WGS) entry which is preliminary data.</text>
</comment>
<dbReference type="PANTHER" id="PTHR46797">
    <property type="entry name" value="HTH-TYPE TRANSCRIPTIONAL REGULATOR"/>
    <property type="match status" value="1"/>
</dbReference>
<keyword evidence="1" id="KW-0238">DNA-binding</keyword>
<name>A0A4Y4CZ64_KOCVA</name>
<dbReference type="Pfam" id="PF01381">
    <property type="entry name" value="HTH_3"/>
    <property type="match status" value="1"/>
</dbReference>
<evidence type="ECO:0000313" key="5">
    <source>
        <dbReference type="Proteomes" id="UP000315730"/>
    </source>
</evidence>
<dbReference type="GO" id="GO:0003677">
    <property type="term" value="F:DNA binding"/>
    <property type="evidence" value="ECO:0007669"/>
    <property type="project" value="UniProtKB-KW"/>
</dbReference>
<gene>
    <name evidence="4" type="ORF">KVA01_03930</name>
</gene>
<evidence type="ECO:0000256" key="2">
    <source>
        <dbReference type="SAM" id="MobiDB-lite"/>
    </source>
</evidence>
<evidence type="ECO:0000313" key="4">
    <source>
        <dbReference type="EMBL" id="GEC98238.1"/>
    </source>
</evidence>
<feature type="region of interest" description="Disordered" evidence="2">
    <location>
        <begin position="1"/>
        <end position="68"/>
    </location>
</feature>
<dbReference type="STRING" id="1272.GCA_900014985_00607"/>
<accession>A0A4Y4CZ64</accession>
<dbReference type="PANTHER" id="PTHR46797:SF1">
    <property type="entry name" value="METHYLPHOSPHONATE SYNTHASE"/>
    <property type="match status" value="1"/>
</dbReference>
<reference evidence="4 5" key="1">
    <citation type="submission" date="2019-06" db="EMBL/GenBank/DDBJ databases">
        <title>Whole genome shotgun sequence of Kocuria varians NBRC 15358.</title>
        <authorList>
            <person name="Hosoyama A."/>
            <person name="Uohara A."/>
            <person name="Ohji S."/>
            <person name="Ichikawa N."/>
        </authorList>
    </citation>
    <scope>NUCLEOTIDE SEQUENCE [LARGE SCALE GENOMIC DNA]</scope>
    <source>
        <strain evidence="4 5">NBRC 15358</strain>
    </source>
</reference>
<dbReference type="PROSITE" id="PS50943">
    <property type="entry name" value="HTH_CROC1"/>
    <property type="match status" value="1"/>
</dbReference>
<dbReference type="InterPro" id="IPR001387">
    <property type="entry name" value="Cro/C1-type_HTH"/>
</dbReference>
<dbReference type="EMBL" id="BJNW01000002">
    <property type="protein sequence ID" value="GEC98238.1"/>
    <property type="molecule type" value="Genomic_DNA"/>
</dbReference>
<evidence type="ECO:0000256" key="1">
    <source>
        <dbReference type="ARBA" id="ARBA00023125"/>
    </source>
</evidence>
<dbReference type="SUPFAM" id="SSF47413">
    <property type="entry name" value="lambda repressor-like DNA-binding domains"/>
    <property type="match status" value="1"/>
</dbReference>
<dbReference type="CDD" id="cd00093">
    <property type="entry name" value="HTH_XRE"/>
    <property type="match status" value="1"/>
</dbReference>